<evidence type="ECO:0000313" key="4">
    <source>
        <dbReference type="EMBL" id="NKX92859.1"/>
    </source>
</evidence>
<dbReference type="InterPro" id="IPR036271">
    <property type="entry name" value="Tet_transcr_reg_TetR-rel_C_sf"/>
</dbReference>
<dbReference type="SUPFAM" id="SSF48498">
    <property type="entry name" value="Tetracyclin repressor-like, C-terminal domain"/>
    <property type="match status" value="1"/>
</dbReference>
<keyword evidence="1" id="KW-0805">Transcription regulation</keyword>
<comment type="caution">
    <text evidence="4">The sequence shown here is derived from an EMBL/GenBank/DDBJ whole genome shotgun (WGS) entry which is preliminary data.</text>
</comment>
<dbReference type="SUPFAM" id="SSF46689">
    <property type="entry name" value="Homeodomain-like"/>
    <property type="match status" value="1"/>
</dbReference>
<dbReference type="RefSeq" id="WP_168446844.1">
    <property type="nucleotide sequence ID" value="NZ_JAAXOW010000001.1"/>
</dbReference>
<dbReference type="InterPro" id="IPR025996">
    <property type="entry name" value="MT1864/Rv1816-like_C"/>
</dbReference>
<dbReference type="Pfam" id="PF13305">
    <property type="entry name" value="TetR_C_33"/>
    <property type="match status" value="1"/>
</dbReference>
<organism evidence="4 5">
    <name type="scientific">Sanguibacter hominis ATCC BAA-789</name>
    <dbReference type="NCBI Taxonomy" id="1312740"/>
    <lineage>
        <taxon>Bacteria</taxon>
        <taxon>Bacillati</taxon>
        <taxon>Actinomycetota</taxon>
        <taxon>Actinomycetes</taxon>
        <taxon>Micrococcales</taxon>
        <taxon>Sanguibacteraceae</taxon>
        <taxon>Sanguibacter</taxon>
    </lineage>
</organism>
<evidence type="ECO:0000259" key="3">
    <source>
        <dbReference type="Pfam" id="PF13305"/>
    </source>
</evidence>
<gene>
    <name evidence="4" type="ORF">HF995_06150</name>
</gene>
<keyword evidence="2" id="KW-0804">Transcription</keyword>
<dbReference type="Proteomes" id="UP000774283">
    <property type="component" value="Unassembled WGS sequence"/>
</dbReference>
<reference evidence="4 5" key="1">
    <citation type="submission" date="2020-04" db="EMBL/GenBank/DDBJ databases">
        <title>MicrobeNet Type strains.</title>
        <authorList>
            <person name="Nicholson A.C."/>
        </authorList>
    </citation>
    <scope>NUCLEOTIDE SEQUENCE [LARGE SCALE GENOMIC DNA]</scope>
    <source>
        <strain evidence="4 5">ATCC BAA-789</strain>
    </source>
</reference>
<proteinExistence type="predicted"/>
<evidence type="ECO:0000313" key="5">
    <source>
        <dbReference type="Proteomes" id="UP000774283"/>
    </source>
</evidence>
<evidence type="ECO:0000256" key="1">
    <source>
        <dbReference type="ARBA" id="ARBA00023015"/>
    </source>
</evidence>
<name>A0A9X5FB20_9MICO</name>
<protein>
    <submittedName>
        <fullName evidence="4">WHG domain-containing protein</fullName>
    </submittedName>
</protein>
<evidence type="ECO:0000256" key="2">
    <source>
        <dbReference type="ARBA" id="ARBA00023163"/>
    </source>
</evidence>
<dbReference type="AlphaFoldDB" id="A0A9X5FB20"/>
<feature type="domain" description="HTH-type transcriptional regulator MT1864/Rv1816-like C-terminal" evidence="3">
    <location>
        <begin position="80"/>
        <end position="167"/>
    </location>
</feature>
<dbReference type="Gene3D" id="1.10.357.10">
    <property type="entry name" value="Tetracycline Repressor, domain 2"/>
    <property type="match status" value="1"/>
</dbReference>
<dbReference type="EMBL" id="JAAXOW010000001">
    <property type="protein sequence ID" value="NKX92859.1"/>
    <property type="molecule type" value="Genomic_DNA"/>
</dbReference>
<keyword evidence="5" id="KW-1185">Reference proteome</keyword>
<dbReference type="InterPro" id="IPR009057">
    <property type="entry name" value="Homeodomain-like_sf"/>
</dbReference>
<sequence length="197" mass="20784">MDAIRAAATDLIVAAVDTSALTMDALVDRTGLAADVVALYFPDTDALLHDLILSAFQRCLARMDLEVSLLPAGATALEDLEALAVGYVVWAGEDPSGYALAFGVRNTSDLGLASLEDGATAPAQVLDTVIAGVELCRPDLPPDVAKERAVGLWLALHGLVRIRVDRPKVALVPTRHLIHTVVDVFAGSPGRSLRVIR</sequence>
<accession>A0A9X5FB20</accession>